<proteinExistence type="predicted"/>
<dbReference type="AlphaFoldDB" id="A0A914VEP7"/>
<evidence type="ECO:0000256" key="1">
    <source>
        <dbReference type="SAM" id="MobiDB-lite"/>
    </source>
</evidence>
<dbReference type="WBParaSite" id="PSAMB.scaffold1863size27146.g15295.t1">
    <property type="protein sequence ID" value="PSAMB.scaffold1863size27146.g15295.t1"/>
    <property type="gene ID" value="PSAMB.scaffold1863size27146.g15295"/>
</dbReference>
<evidence type="ECO:0000313" key="3">
    <source>
        <dbReference type="WBParaSite" id="PSAMB.scaffold1863size27146.g15295.t1"/>
    </source>
</evidence>
<protein>
    <submittedName>
        <fullName evidence="3">Uncharacterized protein</fullName>
    </submittedName>
</protein>
<reference evidence="3" key="1">
    <citation type="submission" date="2022-11" db="UniProtKB">
        <authorList>
            <consortium name="WormBaseParasite"/>
        </authorList>
    </citation>
    <scope>IDENTIFICATION</scope>
</reference>
<organism evidence="2 3">
    <name type="scientific">Plectus sambesii</name>
    <dbReference type="NCBI Taxonomy" id="2011161"/>
    <lineage>
        <taxon>Eukaryota</taxon>
        <taxon>Metazoa</taxon>
        <taxon>Ecdysozoa</taxon>
        <taxon>Nematoda</taxon>
        <taxon>Chromadorea</taxon>
        <taxon>Plectida</taxon>
        <taxon>Plectina</taxon>
        <taxon>Plectoidea</taxon>
        <taxon>Plectidae</taxon>
        <taxon>Plectus</taxon>
    </lineage>
</organism>
<evidence type="ECO:0000313" key="2">
    <source>
        <dbReference type="Proteomes" id="UP000887566"/>
    </source>
</evidence>
<accession>A0A914VEP7</accession>
<feature type="region of interest" description="Disordered" evidence="1">
    <location>
        <begin position="1"/>
        <end position="23"/>
    </location>
</feature>
<feature type="region of interest" description="Disordered" evidence="1">
    <location>
        <begin position="54"/>
        <end position="92"/>
    </location>
</feature>
<feature type="compositionally biased region" description="Polar residues" evidence="1">
    <location>
        <begin position="55"/>
        <end position="65"/>
    </location>
</feature>
<name>A0A914VEP7_9BILA</name>
<dbReference type="Proteomes" id="UP000887566">
    <property type="component" value="Unplaced"/>
</dbReference>
<sequence>MHSAIIAGGGGMVGGDSRRAEARHVSCGRSDFAHLLDVVINHPATRAARYRTKRQSVTWRDCQQQVHRRPDTNDTNTNRLGRARESPPGTSG</sequence>
<keyword evidence="2" id="KW-1185">Reference proteome</keyword>